<evidence type="ECO:0000313" key="13">
    <source>
        <dbReference type="EMBL" id="CAJ0728173.1"/>
    </source>
</evidence>
<feature type="transmembrane region" description="Helical" evidence="10">
    <location>
        <begin position="316"/>
        <end position="332"/>
    </location>
</feature>
<keyword evidence="6" id="KW-0630">Potassium</keyword>
<evidence type="ECO:0000256" key="4">
    <source>
        <dbReference type="ARBA" id="ARBA00022538"/>
    </source>
</evidence>
<dbReference type="Pfam" id="PF02254">
    <property type="entry name" value="TrkA_N"/>
    <property type="match status" value="1"/>
</dbReference>
<dbReference type="PROSITE" id="PS51202">
    <property type="entry name" value="RCK_C"/>
    <property type="match status" value="1"/>
</dbReference>
<dbReference type="InterPro" id="IPR036721">
    <property type="entry name" value="RCK_C_sf"/>
</dbReference>
<keyword evidence="8" id="KW-0406">Ion transport</keyword>
<dbReference type="Gene3D" id="3.30.70.1450">
    <property type="entry name" value="Regulator of K+ conductance, C-terminal domain"/>
    <property type="match status" value="1"/>
</dbReference>
<dbReference type="SUPFAM" id="SSF116726">
    <property type="entry name" value="TrkA C-terminal domain-like"/>
    <property type="match status" value="1"/>
</dbReference>
<dbReference type="Pfam" id="PF02080">
    <property type="entry name" value="TrkA_C"/>
    <property type="match status" value="1"/>
</dbReference>
<feature type="transmembrane region" description="Helical" evidence="10">
    <location>
        <begin position="181"/>
        <end position="207"/>
    </location>
</feature>
<keyword evidence="9 10" id="KW-0472">Membrane</keyword>
<accession>A0ABN9I7Y0</accession>
<dbReference type="PANTHER" id="PTHR46157:SF4">
    <property type="entry name" value="K(+) EFFLUX ANTIPORTER 3, CHLOROPLASTIC"/>
    <property type="match status" value="1"/>
</dbReference>
<keyword evidence="2" id="KW-0813">Transport</keyword>
<evidence type="ECO:0000259" key="11">
    <source>
        <dbReference type="PROSITE" id="PS51201"/>
    </source>
</evidence>
<keyword evidence="5 10" id="KW-0812">Transmembrane</keyword>
<gene>
    <name evidence="13" type="primary">kefB</name>
    <name evidence="13" type="ORF">R38712_03619</name>
</gene>
<feature type="domain" description="RCK N-terminal" evidence="11">
    <location>
        <begin position="506"/>
        <end position="623"/>
    </location>
</feature>
<dbReference type="InterPro" id="IPR038770">
    <property type="entry name" value="Na+/solute_symporter_sf"/>
</dbReference>
<keyword evidence="4" id="KW-0633">Potassium transport</keyword>
<feature type="transmembrane region" description="Helical" evidence="10">
    <location>
        <begin position="393"/>
        <end position="413"/>
    </location>
</feature>
<feature type="transmembrane region" description="Helical" evidence="10">
    <location>
        <begin position="45"/>
        <end position="65"/>
    </location>
</feature>
<evidence type="ECO:0000256" key="3">
    <source>
        <dbReference type="ARBA" id="ARBA00022449"/>
    </source>
</evidence>
<dbReference type="SUPFAM" id="SSF51735">
    <property type="entry name" value="NAD(P)-binding Rossmann-fold domains"/>
    <property type="match status" value="1"/>
</dbReference>
<dbReference type="EMBL" id="CATWFT010000012">
    <property type="protein sequence ID" value="CAJ0728173.1"/>
    <property type="molecule type" value="Genomic_DNA"/>
</dbReference>
<feature type="transmembrane region" description="Helical" evidence="10">
    <location>
        <begin position="213"/>
        <end position="234"/>
    </location>
</feature>
<keyword evidence="7 10" id="KW-1133">Transmembrane helix</keyword>
<evidence type="ECO:0000256" key="1">
    <source>
        <dbReference type="ARBA" id="ARBA00004141"/>
    </source>
</evidence>
<dbReference type="InterPro" id="IPR006153">
    <property type="entry name" value="Cation/H_exchanger_TM"/>
</dbReference>
<dbReference type="PANTHER" id="PTHR46157">
    <property type="entry name" value="K(+) EFFLUX ANTIPORTER 3, CHLOROPLASTIC"/>
    <property type="match status" value="1"/>
</dbReference>
<feature type="transmembrane region" description="Helical" evidence="10">
    <location>
        <begin position="103"/>
        <end position="121"/>
    </location>
</feature>
<evidence type="ECO:0000313" key="14">
    <source>
        <dbReference type="Proteomes" id="UP001189303"/>
    </source>
</evidence>
<evidence type="ECO:0000259" key="12">
    <source>
        <dbReference type="PROSITE" id="PS51202"/>
    </source>
</evidence>
<evidence type="ECO:0000256" key="10">
    <source>
        <dbReference type="SAM" id="Phobius"/>
    </source>
</evidence>
<evidence type="ECO:0000256" key="2">
    <source>
        <dbReference type="ARBA" id="ARBA00022448"/>
    </source>
</evidence>
<comment type="subcellular location">
    <subcellularLocation>
        <location evidence="1">Membrane</location>
        <topology evidence="1">Multi-pass membrane protein</topology>
    </subcellularLocation>
</comment>
<sequence>MTLFSAAGGASGLGLRGVAERAGAPFCCAAAIGFQITFLPVATPSFLLSGVSRIAFFVYTLASVLQRLRARLCTHRPDARVLRLLSNPFSIGFSRRMHSPLELTLVLLAAAVIGVVLFRMLQLPPMLAYLVVGVLIGPKATGLESDSAQTRYLAEFGVVFLMFSIGLEFNLSKLRSMRRLVLGLGASQVVLTMLLTIPVSMLLSHWYPLSWQAGLALGGALAMSSTAIVSKMLAERLQLETEHGRNIISVLLFQDLAVVLLLIVIPSLGKNPTDLVLALSVAALKITVALVLILFLGQKLLSRWFHLVAARRSQELFMLNLLLVTLGMAALTERLGLSMALGAFLAGMLVSETPYKLQVEEDIKPFRDVLLGLFFVTVGMLLDPRVVVDHWALVLALVAGPVLFKFVLIALLARAFGSGGGAAIRTALGLAQAGEFGFVLLNQIDGLHLIDPLLGQAILAAMLLSMLLAPFLIQYSDVIAMRLSRTDWLMQSLAMTKIAAQSIATERHVIICGYGRSGQNLAHMVEQEGIGYVALDLDPDRVREAAAAGEHVVYGDAARRESLVAAGIHRAAAVAITYADTASALKVLHHVQALEPTLPVIVRTIDDADLDRLQQAGATEVVPEIIEGSLMLASHALVLLGVPLRRVVRRAQQMRDARYSLLRGYFHGQDDEEDMLERDAVRLHSVPLAKGSPAIGRKLGTMGLETFKTSVTAIRRQGIRALDPDPDTVLELGDIVVLRGTPEGLQMAEERLSPR</sequence>
<feature type="transmembrane region" description="Helical" evidence="10">
    <location>
        <begin position="152"/>
        <end position="169"/>
    </location>
</feature>
<dbReference type="PROSITE" id="PS51201">
    <property type="entry name" value="RCK_N"/>
    <property type="match status" value="1"/>
</dbReference>
<feature type="transmembrane region" description="Helical" evidence="10">
    <location>
        <begin position="369"/>
        <end position="387"/>
    </location>
</feature>
<dbReference type="Proteomes" id="UP001189303">
    <property type="component" value="Unassembled WGS sequence"/>
</dbReference>
<name>A0ABN9I7Y0_RALPI</name>
<comment type="caution">
    <text evidence="13">The sequence shown here is derived from an EMBL/GenBank/DDBJ whole genome shotgun (WGS) entry which is preliminary data.</text>
</comment>
<feature type="transmembrane region" description="Helical" evidence="10">
    <location>
        <begin position="453"/>
        <end position="473"/>
    </location>
</feature>
<feature type="transmembrane region" description="Helical" evidence="10">
    <location>
        <begin position="246"/>
        <end position="269"/>
    </location>
</feature>
<dbReference type="InterPro" id="IPR003148">
    <property type="entry name" value="RCK_N"/>
</dbReference>
<dbReference type="InterPro" id="IPR006037">
    <property type="entry name" value="RCK_C"/>
</dbReference>
<dbReference type="Gene3D" id="3.40.50.720">
    <property type="entry name" value="NAD(P)-binding Rossmann-like Domain"/>
    <property type="match status" value="1"/>
</dbReference>
<reference evidence="13 14" key="1">
    <citation type="submission" date="2023-07" db="EMBL/GenBank/DDBJ databases">
        <authorList>
            <person name="Peeters C."/>
        </authorList>
    </citation>
    <scope>NUCLEOTIDE SEQUENCE [LARGE SCALE GENOMIC DNA]</scope>
    <source>
        <strain evidence="13 14">R-38712</strain>
    </source>
</reference>
<dbReference type="InterPro" id="IPR036291">
    <property type="entry name" value="NAD(P)-bd_dom_sf"/>
</dbReference>
<evidence type="ECO:0000256" key="9">
    <source>
        <dbReference type="ARBA" id="ARBA00023136"/>
    </source>
</evidence>
<dbReference type="Gene3D" id="1.20.1530.20">
    <property type="match status" value="1"/>
</dbReference>
<evidence type="ECO:0000256" key="8">
    <source>
        <dbReference type="ARBA" id="ARBA00023065"/>
    </source>
</evidence>
<evidence type="ECO:0000256" key="7">
    <source>
        <dbReference type="ARBA" id="ARBA00022989"/>
    </source>
</evidence>
<protein>
    <submittedName>
        <fullName evidence="13">Glutathione-regulated potassium-efflux system protein KefB</fullName>
    </submittedName>
</protein>
<evidence type="ECO:0000256" key="5">
    <source>
        <dbReference type="ARBA" id="ARBA00022692"/>
    </source>
</evidence>
<organism evidence="13 14">
    <name type="scientific">Ralstonia pickettii</name>
    <name type="common">Burkholderia pickettii</name>
    <dbReference type="NCBI Taxonomy" id="329"/>
    <lineage>
        <taxon>Bacteria</taxon>
        <taxon>Pseudomonadati</taxon>
        <taxon>Pseudomonadota</taxon>
        <taxon>Betaproteobacteria</taxon>
        <taxon>Burkholderiales</taxon>
        <taxon>Burkholderiaceae</taxon>
        <taxon>Ralstonia</taxon>
    </lineage>
</organism>
<keyword evidence="3" id="KW-0050">Antiport</keyword>
<proteinExistence type="predicted"/>
<evidence type="ECO:0000256" key="6">
    <source>
        <dbReference type="ARBA" id="ARBA00022958"/>
    </source>
</evidence>
<feature type="domain" description="RCK C-terminal" evidence="12">
    <location>
        <begin position="671"/>
        <end position="754"/>
    </location>
</feature>
<feature type="transmembrane region" description="Helical" evidence="10">
    <location>
        <begin position="275"/>
        <end position="296"/>
    </location>
</feature>
<dbReference type="Pfam" id="PF00999">
    <property type="entry name" value="Na_H_Exchanger"/>
    <property type="match status" value="1"/>
</dbReference>
<keyword evidence="14" id="KW-1185">Reference proteome</keyword>